<dbReference type="Proteomes" id="UP000199558">
    <property type="component" value="Unassembled WGS sequence"/>
</dbReference>
<proteinExistence type="predicted"/>
<organism evidence="1 2">
    <name type="scientific">Micromonospora sediminicola</name>
    <dbReference type="NCBI Taxonomy" id="946078"/>
    <lineage>
        <taxon>Bacteria</taxon>
        <taxon>Bacillati</taxon>
        <taxon>Actinomycetota</taxon>
        <taxon>Actinomycetes</taxon>
        <taxon>Micromonosporales</taxon>
        <taxon>Micromonosporaceae</taxon>
        <taxon>Micromonospora</taxon>
    </lineage>
</organism>
<dbReference type="OrthoDB" id="5196117at2"/>
<protein>
    <submittedName>
        <fullName evidence="1">Uncharacterized protein</fullName>
    </submittedName>
</protein>
<evidence type="ECO:0000313" key="2">
    <source>
        <dbReference type="Proteomes" id="UP000199558"/>
    </source>
</evidence>
<keyword evidence="2" id="KW-1185">Reference proteome</keyword>
<dbReference type="STRING" id="946078.GA0070622_0891"/>
<name>A0A1A9B484_9ACTN</name>
<dbReference type="AlphaFoldDB" id="A0A1A9B484"/>
<accession>A0A1A9B484</accession>
<dbReference type="RefSeq" id="WP_091568861.1">
    <property type="nucleotide sequence ID" value="NZ_FLRH01000003.1"/>
</dbReference>
<dbReference type="EMBL" id="FLRH01000003">
    <property type="protein sequence ID" value="SBT63923.1"/>
    <property type="molecule type" value="Genomic_DNA"/>
</dbReference>
<reference evidence="2" key="1">
    <citation type="submission" date="2016-06" db="EMBL/GenBank/DDBJ databases">
        <authorList>
            <person name="Varghese N."/>
            <person name="Submissions Spin"/>
        </authorList>
    </citation>
    <scope>NUCLEOTIDE SEQUENCE [LARGE SCALE GENOMIC DNA]</scope>
    <source>
        <strain evidence="2">DSM 45794</strain>
    </source>
</reference>
<sequence>MPETEWDPRQVAWMLALEAYEAGLCQRCGEPLEISTAPANDFNNIFGTGVYLPVPNHPAQCHCCAALQRSERDTAALNPQFPAAMIHAVRLMPRR</sequence>
<gene>
    <name evidence="1" type="ORF">GA0070622_0891</name>
</gene>
<evidence type="ECO:0000313" key="1">
    <source>
        <dbReference type="EMBL" id="SBT63923.1"/>
    </source>
</evidence>